<organism evidence="1 2">
    <name type="scientific">Streptomyces formicae</name>
    <dbReference type="NCBI Taxonomy" id="1616117"/>
    <lineage>
        <taxon>Bacteria</taxon>
        <taxon>Bacillati</taxon>
        <taxon>Actinomycetota</taxon>
        <taxon>Actinomycetes</taxon>
        <taxon>Kitasatosporales</taxon>
        <taxon>Streptomycetaceae</taxon>
        <taxon>Streptomyces</taxon>
    </lineage>
</organism>
<keyword evidence="2" id="KW-1185">Reference proteome</keyword>
<evidence type="ECO:0000313" key="2">
    <source>
        <dbReference type="Proteomes" id="UP000828924"/>
    </source>
</evidence>
<sequence>MPRHPESTSPVRAETDARLTAELASVVAGARRRALRDGDRQIDTAHLLHSLMEADTAVRAAFDGAGQVARVLGYLVQRSIGYGLRWQGSVEDSGAVPLLRGGDHARVGAHASDRDHARDGDHARDRDTEWAVAGWSPSASAALDRALDQAALRREDPRAGGLDLLGAIAADRGCRAVEVLEHAGVDTALLAGRIGELSQQV</sequence>
<dbReference type="Proteomes" id="UP000828924">
    <property type="component" value="Chromosome"/>
</dbReference>
<gene>
    <name evidence="1" type="ORF">J4032_22565</name>
</gene>
<proteinExistence type="predicted"/>
<accession>A0ABY3X0S9</accession>
<dbReference type="EMBL" id="CP071872">
    <property type="protein sequence ID" value="UNM16662.1"/>
    <property type="molecule type" value="Genomic_DNA"/>
</dbReference>
<dbReference type="SUPFAM" id="SSF81923">
    <property type="entry name" value="Double Clp-N motif"/>
    <property type="match status" value="1"/>
</dbReference>
<reference evidence="1 2" key="1">
    <citation type="submission" date="2021-03" db="EMBL/GenBank/DDBJ databases">
        <title>Complete genome of Streptomyces formicae strain 1H-GS9 (DSM 100524).</title>
        <authorList>
            <person name="Atanasov K.E."/>
            <person name="Altabella T."/>
            <person name="Ferrer A."/>
        </authorList>
    </citation>
    <scope>NUCLEOTIDE SEQUENCE [LARGE SCALE GENOMIC DNA]</scope>
    <source>
        <strain evidence="1 2">1H-GS9</strain>
    </source>
</reference>
<protein>
    <submittedName>
        <fullName evidence="1">Peptidase</fullName>
    </submittedName>
</protein>
<evidence type="ECO:0000313" key="1">
    <source>
        <dbReference type="EMBL" id="UNM16662.1"/>
    </source>
</evidence>
<name>A0ABY3X0S9_9ACTN</name>
<dbReference type="InterPro" id="IPR036628">
    <property type="entry name" value="Clp_N_dom_sf"/>
</dbReference>
<dbReference type="Gene3D" id="1.10.1780.10">
    <property type="entry name" value="Clp, N-terminal domain"/>
    <property type="match status" value="1"/>
</dbReference>